<protein>
    <submittedName>
        <fullName evidence="1">Uncharacterized protein</fullName>
    </submittedName>
</protein>
<name>A0A1H1FV99_NATTX</name>
<organism evidence="1 2">
    <name type="scientific">Natronobacterium texcoconense</name>
    <dbReference type="NCBI Taxonomy" id="1095778"/>
    <lineage>
        <taxon>Archaea</taxon>
        <taxon>Methanobacteriati</taxon>
        <taxon>Methanobacteriota</taxon>
        <taxon>Stenosarchaea group</taxon>
        <taxon>Halobacteria</taxon>
        <taxon>Halobacteriales</taxon>
        <taxon>Natrialbaceae</taxon>
        <taxon>Natronobacterium</taxon>
    </lineage>
</organism>
<dbReference type="STRING" id="1095778.SAMN04489842_2124"/>
<proteinExistence type="predicted"/>
<dbReference type="OrthoDB" id="340435at2157"/>
<gene>
    <name evidence="1" type="ORF">SAMN04489842_2124</name>
</gene>
<evidence type="ECO:0000313" key="1">
    <source>
        <dbReference type="EMBL" id="SDR04658.1"/>
    </source>
</evidence>
<sequence>MCRYETKFDDGDFYLETDDGWLEVGAEATLLELLGETYALEYDDRQQAVSWLETDEDGVLTFDVRETLSEQTFTEDFVAQIADCDPDATTDEGVPVRTAVFADMMRSIWDAKGNLEA</sequence>
<dbReference type="EMBL" id="FNLC01000002">
    <property type="protein sequence ID" value="SDR04658.1"/>
    <property type="molecule type" value="Genomic_DNA"/>
</dbReference>
<dbReference type="RefSeq" id="WP_090381342.1">
    <property type="nucleotide sequence ID" value="NZ_FNLC01000002.1"/>
</dbReference>
<keyword evidence="2" id="KW-1185">Reference proteome</keyword>
<accession>A0A1H1FV99</accession>
<reference evidence="2" key="1">
    <citation type="submission" date="2016-10" db="EMBL/GenBank/DDBJ databases">
        <authorList>
            <person name="Varghese N."/>
            <person name="Submissions S."/>
        </authorList>
    </citation>
    <scope>NUCLEOTIDE SEQUENCE [LARGE SCALE GENOMIC DNA]</scope>
    <source>
        <strain evidence="2">DSM 24767</strain>
    </source>
</reference>
<dbReference type="Proteomes" id="UP000198848">
    <property type="component" value="Unassembled WGS sequence"/>
</dbReference>
<dbReference type="AlphaFoldDB" id="A0A1H1FV99"/>
<evidence type="ECO:0000313" key="2">
    <source>
        <dbReference type="Proteomes" id="UP000198848"/>
    </source>
</evidence>